<dbReference type="Pfam" id="PF26605">
    <property type="entry name" value="WLGC"/>
    <property type="match status" value="1"/>
</dbReference>
<reference evidence="2" key="3">
    <citation type="submission" date="2015-02" db="UniProtKB">
        <authorList>
            <consortium name="EnsemblProtists"/>
        </authorList>
    </citation>
    <scope>IDENTIFICATION</scope>
    <source>
        <strain evidence="2">DAOM BR144</strain>
    </source>
</reference>
<organism evidence="2 3">
    <name type="scientific">Globisporangium ultimum (strain ATCC 200006 / CBS 805.95 / DAOM BR144)</name>
    <name type="common">Pythium ultimum</name>
    <dbReference type="NCBI Taxonomy" id="431595"/>
    <lineage>
        <taxon>Eukaryota</taxon>
        <taxon>Sar</taxon>
        <taxon>Stramenopiles</taxon>
        <taxon>Oomycota</taxon>
        <taxon>Peronosporomycetes</taxon>
        <taxon>Pythiales</taxon>
        <taxon>Pythiaceae</taxon>
        <taxon>Globisporangium</taxon>
    </lineage>
</organism>
<protein>
    <recommendedName>
        <fullName evidence="1">WLGC domain-containing protein</fullName>
    </recommendedName>
</protein>
<dbReference type="AlphaFoldDB" id="K3WTE5"/>
<keyword evidence="3" id="KW-1185">Reference proteome</keyword>
<evidence type="ECO:0000313" key="3">
    <source>
        <dbReference type="Proteomes" id="UP000019132"/>
    </source>
</evidence>
<proteinExistence type="predicted"/>
<accession>K3WTE5</accession>
<dbReference type="EMBL" id="GL376619">
    <property type="status" value="NOT_ANNOTATED_CDS"/>
    <property type="molecule type" value="Genomic_DNA"/>
</dbReference>
<sequence>MATCLPTNRTEKIATQATRNAFTKFAASVCIDPLTFDTGAKDDYPSEANMLQCNGTMYRQCKLPGHSVAMCYNARLMPITCNSNMLPIEMRRR</sequence>
<evidence type="ECO:0000259" key="1">
    <source>
        <dbReference type="Pfam" id="PF26605"/>
    </source>
</evidence>
<reference evidence="3" key="1">
    <citation type="journal article" date="2010" name="Genome Biol.">
        <title>Genome sequence of the necrotrophic plant pathogen Pythium ultimum reveals original pathogenicity mechanisms and effector repertoire.</title>
        <authorList>
            <person name="Levesque C.A."/>
            <person name="Brouwer H."/>
            <person name="Cano L."/>
            <person name="Hamilton J.P."/>
            <person name="Holt C."/>
            <person name="Huitema E."/>
            <person name="Raffaele S."/>
            <person name="Robideau G.P."/>
            <person name="Thines M."/>
            <person name="Win J."/>
            <person name="Zerillo M.M."/>
            <person name="Beakes G.W."/>
            <person name="Boore J.L."/>
            <person name="Busam D."/>
            <person name="Dumas B."/>
            <person name="Ferriera S."/>
            <person name="Fuerstenberg S.I."/>
            <person name="Gachon C.M."/>
            <person name="Gaulin E."/>
            <person name="Govers F."/>
            <person name="Grenville-Briggs L."/>
            <person name="Horner N."/>
            <person name="Hostetler J."/>
            <person name="Jiang R.H."/>
            <person name="Johnson J."/>
            <person name="Krajaejun T."/>
            <person name="Lin H."/>
            <person name="Meijer H.J."/>
            <person name="Moore B."/>
            <person name="Morris P."/>
            <person name="Phuntmart V."/>
            <person name="Puiu D."/>
            <person name="Shetty J."/>
            <person name="Stajich J.E."/>
            <person name="Tripathy S."/>
            <person name="Wawra S."/>
            <person name="van West P."/>
            <person name="Whitty B.R."/>
            <person name="Coutinho P.M."/>
            <person name="Henrissat B."/>
            <person name="Martin F."/>
            <person name="Thomas P.D."/>
            <person name="Tyler B.M."/>
            <person name="De Vries R.P."/>
            <person name="Kamoun S."/>
            <person name="Yandell M."/>
            <person name="Tisserat N."/>
            <person name="Buell C.R."/>
        </authorList>
    </citation>
    <scope>NUCLEOTIDE SEQUENCE</scope>
    <source>
        <strain evidence="3">DAOM:BR144</strain>
    </source>
</reference>
<feature type="domain" description="WLGC" evidence="1">
    <location>
        <begin position="49"/>
        <end position="93"/>
    </location>
</feature>
<dbReference type="VEuPathDB" id="FungiDB:PYU1_G008223"/>
<name>K3WTE5_GLOUD</name>
<dbReference type="EnsemblProtists" id="PYU1_T008239">
    <property type="protein sequence ID" value="PYU1_T008239"/>
    <property type="gene ID" value="PYU1_G008223"/>
</dbReference>
<evidence type="ECO:0000313" key="2">
    <source>
        <dbReference type="EnsemblProtists" id="PYU1_T008239"/>
    </source>
</evidence>
<dbReference type="InterPro" id="IPR058256">
    <property type="entry name" value="WLGC"/>
</dbReference>
<dbReference type="Proteomes" id="UP000019132">
    <property type="component" value="Unassembled WGS sequence"/>
</dbReference>
<dbReference type="InParanoid" id="K3WTE5"/>
<reference evidence="3" key="2">
    <citation type="submission" date="2010-04" db="EMBL/GenBank/DDBJ databases">
        <authorList>
            <person name="Buell R."/>
            <person name="Hamilton J."/>
            <person name="Hostetler J."/>
        </authorList>
    </citation>
    <scope>NUCLEOTIDE SEQUENCE [LARGE SCALE GENOMIC DNA]</scope>
    <source>
        <strain evidence="3">DAOM:BR144</strain>
    </source>
</reference>
<dbReference type="HOGENOM" id="CLU_2565488_0_0_1"/>